<evidence type="ECO:0000313" key="2">
    <source>
        <dbReference type="Proteomes" id="UP000183994"/>
    </source>
</evidence>
<sequence>MPKRLFIAALTLAGIHFALLSGSIVIAFGATMERFDDSSREESIIVCSPNIITFLNAICNQTPLRLLDRGGAFVFTSGNAIHISSVMRRTLRFSGPVKPGLPFWGC</sequence>
<evidence type="ECO:0000313" key="1">
    <source>
        <dbReference type="EMBL" id="SHJ10991.1"/>
    </source>
</evidence>
<organism evidence="1 2">
    <name type="scientific">Desulfatibacillum alkenivorans DSM 16219</name>
    <dbReference type="NCBI Taxonomy" id="1121393"/>
    <lineage>
        <taxon>Bacteria</taxon>
        <taxon>Pseudomonadati</taxon>
        <taxon>Thermodesulfobacteriota</taxon>
        <taxon>Desulfobacteria</taxon>
        <taxon>Desulfobacterales</taxon>
        <taxon>Desulfatibacillaceae</taxon>
        <taxon>Desulfatibacillum</taxon>
    </lineage>
</organism>
<reference evidence="2" key="1">
    <citation type="submission" date="2016-11" db="EMBL/GenBank/DDBJ databases">
        <authorList>
            <person name="Varghese N."/>
            <person name="Submissions S."/>
        </authorList>
    </citation>
    <scope>NUCLEOTIDE SEQUENCE [LARGE SCALE GENOMIC DNA]</scope>
    <source>
        <strain evidence="2">DSM 16219</strain>
    </source>
</reference>
<gene>
    <name evidence="1" type="ORF">SAMN02745216_01047</name>
</gene>
<dbReference type="Proteomes" id="UP000183994">
    <property type="component" value="Unassembled WGS sequence"/>
</dbReference>
<keyword evidence="2" id="KW-1185">Reference proteome</keyword>
<dbReference type="AlphaFoldDB" id="A0A1M6GM37"/>
<proteinExistence type="predicted"/>
<name>A0A1M6GM37_9BACT</name>
<accession>A0A1M6GM37</accession>
<dbReference type="EMBL" id="FQZU01000004">
    <property type="protein sequence ID" value="SHJ10991.1"/>
    <property type="molecule type" value="Genomic_DNA"/>
</dbReference>
<protein>
    <submittedName>
        <fullName evidence="1">Uncharacterized protein</fullName>
    </submittedName>
</protein>
<dbReference type="STRING" id="1121393.SAMN02745216_01047"/>